<gene>
    <name evidence="2" type="ORF">D9619_009991</name>
</gene>
<feature type="transmembrane region" description="Helical" evidence="1">
    <location>
        <begin position="12"/>
        <end position="29"/>
    </location>
</feature>
<dbReference type="AlphaFoldDB" id="A0A8H5BLY5"/>
<protein>
    <submittedName>
        <fullName evidence="2">Uncharacterized protein</fullName>
    </submittedName>
</protein>
<keyword evidence="1" id="KW-0812">Transmembrane</keyword>
<feature type="transmembrane region" description="Helical" evidence="1">
    <location>
        <begin position="191"/>
        <end position="211"/>
    </location>
</feature>
<dbReference type="Proteomes" id="UP000567179">
    <property type="component" value="Unassembled WGS sequence"/>
</dbReference>
<feature type="transmembrane region" description="Helical" evidence="1">
    <location>
        <begin position="81"/>
        <end position="98"/>
    </location>
</feature>
<evidence type="ECO:0000313" key="2">
    <source>
        <dbReference type="EMBL" id="KAF5325566.1"/>
    </source>
</evidence>
<feature type="transmembrane region" description="Helical" evidence="1">
    <location>
        <begin position="231"/>
        <end position="250"/>
    </location>
</feature>
<feature type="transmembrane region" description="Helical" evidence="1">
    <location>
        <begin position="41"/>
        <end position="61"/>
    </location>
</feature>
<comment type="caution">
    <text evidence="2">The sequence shown here is derived from an EMBL/GenBank/DDBJ whole genome shotgun (WGS) entry which is preliminary data.</text>
</comment>
<sequence length="331" mass="35451">MSSPLRSTCYGLRLVCSSSTIIGFLAAFIDDPIVVRTRVFGLCLSGFSFFSWLWISILTAYHDHEPNPKDVLLRASVHTTSYAIMVPPWLIFGIGLLVQPSPACSKETNDSAKCGLTIISGVLSIVGALLAASCIFAVRRSDTNANNGETEAYAEYTPLRTVLYAWTFTATVITGTIGLAAAPLDTFAPHLRAFGICISVVSFPGWIWLGILTSHHMRPDTDQSLTRASTHFYTFVAMVPLFLAFGIGTLSQQSYNCNTTQNSDGLAPRWCDVTVIAGSLSLLVAILSAATALAIQLSGAGTGLQRNVCLRSSDSAGKPRYRLVPSAAVDV</sequence>
<evidence type="ECO:0000256" key="1">
    <source>
        <dbReference type="SAM" id="Phobius"/>
    </source>
</evidence>
<keyword evidence="3" id="KW-1185">Reference proteome</keyword>
<feature type="transmembrane region" description="Helical" evidence="1">
    <location>
        <begin position="270"/>
        <end position="295"/>
    </location>
</feature>
<keyword evidence="1" id="KW-0472">Membrane</keyword>
<proteinExistence type="predicted"/>
<organism evidence="2 3">
    <name type="scientific">Psilocybe cf. subviscida</name>
    <dbReference type="NCBI Taxonomy" id="2480587"/>
    <lineage>
        <taxon>Eukaryota</taxon>
        <taxon>Fungi</taxon>
        <taxon>Dikarya</taxon>
        <taxon>Basidiomycota</taxon>
        <taxon>Agaricomycotina</taxon>
        <taxon>Agaricomycetes</taxon>
        <taxon>Agaricomycetidae</taxon>
        <taxon>Agaricales</taxon>
        <taxon>Agaricineae</taxon>
        <taxon>Strophariaceae</taxon>
        <taxon>Psilocybe</taxon>
    </lineage>
</organism>
<keyword evidence="1" id="KW-1133">Transmembrane helix</keyword>
<feature type="transmembrane region" description="Helical" evidence="1">
    <location>
        <begin position="163"/>
        <end position="184"/>
    </location>
</feature>
<accession>A0A8H5BLY5</accession>
<name>A0A8H5BLY5_9AGAR</name>
<evidence type="ECO:0000313" key="3">
    <source>
        <dbReference type="Proteomes" id="UP000567179"/>
    </source>
</evidence>
<feature type="transmembrane region" description="Helical" evidence="1">
    <location>
        <begin position="118"/>
        <end position="138"/>
    </location>
</feature>
<dbReference type="EMBL" id="JAACJJ010000015">
    <property type="protein sequence ID" value="KAF5325566.1"/>
    <property type="molecule type" value="Genomic_DNA"/>
</dbReference>
<reference evidence="2 3" key="1">
    <citation type="journal article" date="2020" name="ISME J.">
        <title>Uncovering the hidden diversity of litter-decomposition mechanisms in mushroom-forming fungi.</title>
        <authorList>
            <person name="Floudas D."/>
            <person name="Bentzer J."/>
            <person name="Ahren D."/>
            <person name="Johansson T."/>
            <person name="Persson P."/>
            <person name="Tunlid A."/>
        </authorList>
    </citation>
    <scope>NUCLEOTIDE SEQUENCE [LARGE SCALE GENOMIC DNA]</scope>
    <source>
        <strain evidence="2 3">CBS 101986</strain>
    </source>
</reference>